<reference evidence="4 5" key="1">
    <citation type="submission" date="2024-10" db="EMBL/GenBank/DDBJ databases">
        <authorList>
            <person name="Topkara A.R."/>
            <person name="Saygin H."/>
        </authorList>
    </citation>
    <scope>NUCLEOTIDE SEQUENCE [LARGE SCALE GENOMIC DNA]</scope>
    <source>
        <strain evidence="4 5">M3C6</strain>
    </source>
</reference>
<name>A0ABW7ALM6_9ACTN</name>
<evidence type="ECO:0000256" key="1">
    <source>
        <dbReference type="ARBA" id="ARBA00022679"/>
    </source>
</evidence>
<evidence type="ECO:0000256" key="2">
    <source>
        <dbReference type="ARBA" id="ARBA00023315"/>
    </source>
</evidence>
<dbReference type="Gene3D" id="3.40.630.30">
    <property type="match status" value="1"/>
</dbReference>
<dbReference type="SUPFAM" id="SSF55729">
    <property type="entry name" value="Acyl-CoA N-acyltransferases (Nat)"/>
    <property type="match status" value="1"/>
</dbReference>
<evidence type="ECO:0000313" key="4">
    <source>
        <dbReference type="EMBL" id="MFG1707137.1"/>
    </source>
</evidence>
<feature type="domain" description="N-acetyltransferase" evidence="3">
    <location>
        <begin position="1"/>
        <end position="143"/>
    </location>
</feature>
<keyword evidence="1 4" id="KW-0808">Transferase</keyword>
<dbReference type="GO" id="GO:0016746">
    <property type="term" value="F:acyltransferase activity"/>
    <property type="evidence" value="ECO:0007669"/>
    <property type="project" value="UniProtKB-KW"/>
</dbReference>
<sequence length="144" mass="15671">MRLACPEDQAAVERLVHDAYSPWIEVVGMRPVPMEADYGALVGAGLVHVTDDLDGLIVLVPEDGVLLVENVAVDPERHGRGLGRGLMAYAEEEARRLGLPALRLYTNVKMASNIALYESLGYVETGRQGVKGRSAVMMRKELSP</sequence>
<dbReference type="Proteomes" id="UP001603978">
    <property type="component" value="Unassembled WGS sequence"/>
</dbReference>
<dbReference type="EMBL" id="JBICRM010000019">
    <property type="protein sequence ID" value="MFG1707137.1"/>
    <property type="molecule type" value="Genomic_DNA"/>
</dbReference>
<dbReference type="PANTHER" id="PTHR43877">
    <property type="entry name" value="AMINOALKYLPHOSPHONATE N-ACETYLTRANSFERASE-RELATED-RELATED"/>
    <property type="match status" value="1"/>
</dbReference>
<evidence type="ECO:0000313" key="5">
    <source>
        <dbReference type="Proteomes" id="UP001603978"/>
    </source>
</evidence>
<evidence type="ECO:0000259" key="3">
    <source>
        <dbReference type="PROSITE" id="PS51186"/>
    </source>
</evidence>
<dbReference type="PANTHER" id="PTHR43877:SF2">
    <property type="entry name" value="AMINOALKYLPHOSPHONATE N-ACETYLTRANSFERASE-RELATED"/>
    <property type="match status" value="1"/>
</dbReference>
<dbReference type="InterPro" id="IPR050832">
    <property type="entry name" value="Bact_Acetyltransf"/>
</dbReference>
<dbReference type="Pfam" id="PF00583">
    <property type="entry name" value="Acetyltransf_1"/>
    <property type="match status" value="1"/>
</dbReference>
<keyword evidence="2 4" id="KW-0012">Acyltransferase</keyword>
<dbReference type="InterPro" id="IPR000182">
    <property type="entry name" value="GNAT_dom"/>
</dbReference>
<dbReference type="EC" id="2.3.1.-" evidence="4"/>
<protein>
    <submittedName>
        <fullName evidence="4">GNAT family N-acetyltransferase</fullName>
        <ecNumber evidence="4">2.3.1.-</ecNumber>
    </submittedName>
</protein>
<keyword evidence="5" id="KW-1185">Reference proteome</keyword>
<dbReference type="PROSITE" id="PS51186">
    <property type="entry name" value="GNAT"/>
    <property type="match status" value="1"/>
</dbReference>
<dbReference type="RefSeq" id="WP_393170566.1">
    <property type="nucleotide sequence ID" value="NZ_JBICRM010000019.1"/>
</dbReference>
<accession>A0ABW7ALM6</accession>
<dbReference type="CDD" id="cd04301">
    <property type="entry name" value="NAT_SF"/>
    <property type="match status" value="1"/>
</dbReference>
<comment type="caution">
    <text evidence="4">The sequence shown here is derived from an EMBL/GenBank/DDBJ whole genome shotgun (WGS) entry which is preliminary data.</text>
</comment>
<proteinExistence type="predicted"/>
<organism evidence="4 5">
    <name type="scientific">Nonomuraea marmarensis</name>
    <dbReference type="NCBI Taxonomy" id="3351344"/>
    <lineage>
        <taxon>Bacteria</taxon>
        <taxon>Bacillati</taxon>
        <taxon>Actinomycetota</taxon>
        <taxon>Actinomycetes</taxon>
        <taxon>Streptosporangiales</taxon>
        <taxon>Streptosporangiaceae</taxon>
        <taxon>Nonomuraea</taxon>
    </lineage>
</organism>
<gene>
    <name evidence="4" type="ORF">ACFLIM_28475</name>
</gene>
<dbReference type="InterPro" id="IPR016181">
    <property type="entry name" value="Acyl_CoA_acyltransferase"/>
</dbReference>